<keyword evidence="2" id="KW-1185">Reference proteome</keyword>
<name>A0A8J5N7J0_HOMAM</name>
<organism evidence="1 2">
    <name type="scientific">Homarus americanus</name>
    <name type="common">American lobster</name>
    <dbReference type="NCBI Taxonomy" id="6706"/>
    <lineage>
        <taxon>Eukaryota</taxon>
        <taxon>Metazoa</taxon>
        <taxon>Ecdysozoa</taxon>
        <taxon>Arthropoda</taxon>
        <taxon>Crustacea</taxon>
        <taxon>Multicrustacea</taxon>
        <taxon>Malacostraca</taxon>
        <taxon>Eumalacostraca</taxon>
        <taxon>Eucarida</taxon>
        <taxon>Decapoda</taxon>
        <taxon>Pleocyemata</taxon>
        <taxon>Astacidea</taxon>
        <taxon>Nephropoidea</taxon>
        <taxon>Nephropidae</taxon>
        <taxon>Homarus</taxon>
    </lineage>
</organism>
<protein>
    <recommendedName>
        <fullName evidence="3">THAP-type domain-containing protein</fullName>
    </recommendedName>
</protein>
<accession>A0A8J5N7J0</accession>
<evidence type="ECO:0000313" key="2">
    <source>
        <dbReference type="Proteomes" id="UP000747542"/>
    </source>
</evidence>
<proteinExistence type="predicted"/>
<gene>
    <name evidence="1" type="ORF">Hamer_G017789</name>
</gene>
<comment type="caution">
    <text evidence="1">The sequence shown here is derived from an EMBL/GenBank/DDBJ whole genome shotgun (WGS) entry which is preliminary data.</text>
</comment>
<evidence type="ECO:0000313" key="1">
    <source>
        <dbReference type="EMBL" id="KAG7174068.1"/>
    </source>
</evidence>
<sequence>MGPKFKGPGVLHGPCLQWLSAVNQPILHKKTYEQLNRSCNICSFHFSPKNYINGTPHSRLTKLACPDQNLTDNARDSSSIAANCSYESAFDGSTQGSGNIEKEISVDYTTDVRPRDLQYDFDDLDLASTVEFDVILTRESWDPAFPDPALSGKEVVTRQSELGKKQLNMAILLGPYHHHHLSHQAKVKLTELSHCALLSLLQLFQLMNGLLGIQNVVGFA</sequence>
<dbReference type="Proteomes" id="UP000747542">
    <property type="component" value="Unassembled WGS sequence"/>
</dbReference>
<dbReference type="AlphaFoldDB" id="A0A8J5N7J0"/>
<dbReference type="EMBL" id="JAHLQT010007950">
    <property type="protein sequence ID" value="KAG7174068.1"/>
    <property type="molecule type" value="Genomic_DNA"/>
</dbReference>
<evidence type="ECO:0008006" key="3">
    <source>
        <dbReference type="Google" id="ProtNLM"/>
    </source>
</evidence>
<reference evidence="1" key="1">
    <citation type="journal article" date="2021" name="Sci. Adv.">
        <title>The American lobster genome reveals insights on longevity, neural, and immune adaptations.</title>
        <authorList>
            <person name="Polinski J.M."/>
            <person name="Zimin A.V."/>
            <person name="Clark K.F."/>
            <person name="Kohn A.B."/>
            <person name="Sadowski N."/>
            <person name="Timp W."/>
            <person name="Ptitsyn A."/>
            <person name="Khanna P."/>
            <person name="Romanova D.Y."/>
            <person name="Williams P."/>
            <person name="Greenwood S.J."/>
            <person name="Moroz L.L."/>
            <person name="Walt D.R."/>
            <person name="Bodnar A.G."/>
        </authorList>
    </citation>
    <scope>NUCLEOTIDE SEQUENCE</scope>
    <source>
        <strain evidence="1">GMGI-L3</strain>
    </source>
</reference>